<sequence length="355" mass="39726">MSVNRFPVTGGAEASTALANALKILKPHLPASIPLYRRLQFGRFFDASCLLTNLDLTSASSEKHDGAEAPWLMAFVDRSCRPESEVWLAASWEYEERDDSNGERRNGAMTLMRELVQEMKNLPVPISIHQDVLDAAAAAAAKARAANHNSTTSQQDDLDSVGLSRNHYGGHAQDSNIMLWGAVHERSLPLLKQLGVLSSKFQTDHPNFTFVWDVDALRDRTLPEGLRWGKLRREDFALVRSRTQIPRQDRTMAVLPNLAIFPRDSDQPISWAFVGLDGSLTTLHVEPAYRGKGLAKTITTKLFKEKMERFQEDGLPRWAHGYVIVGNQESEGMCRSLGGKSGWEVYWLRVDLGLV</sequence>
<organism evidence="2 3">
    <name type="scientific">Neohortaea acidophila</name>
    <dbReference type="NCBI Taxonomy" id="245834"/>
    <lineage>
        <taxon>Eukaryota</taxon>
        <taxon>Fungi</taxon>
        <taxon>Dikarya</taxon>
        <taxon>Ascomycota</taxon>
        <taxon>Pezizomycotina</taxon>
        <taxon>Dothideomycetes</taxon>
        <taxon>Dothideomycetidae</taxon>
        <taxon>Mycosphaerellales</taxon>
        <taxon>Teratosphaeriaceae</taxon>
        <taxon>Neohortaea</taxon>
    </lineage>
</organism>
<protein>
    <recommendedName>
        <fullName evidence="4">FR47-like domain-containing protein</fullName>
    </recommendedName>
</protein>
<dbReference type="PANTHER" id="PTHR20958:SF6">
    <property type="entry name" value="GLYCINE N-ACYLTRANSFERASE-LIKE PROTEIN"/>
    <property type="match status" value="1"/>
</dbReference>
<dbReference type="InterPro" id="IPR016181">
    <property type="entry name" value="Acyl_CoA_acyltransferase"/>
</dbReference>
<dbReference type="EMBL" id="MU001636">
    <property type="protein sequence ID" value="KAF2482622.1"/>
    <property type="molecule type" value="Genomic_DNA"/>
</dbReference>
<dbReference type="SUPFAM" id="SSF55729">
    <property type="entry name" value="Acyl-CoA N-acyltransferases (Nat)"/>
    <property type="match status" value="1"/>
</dbReference>
<evidence type="ECO:0000313" key="3">
    <source>
        <dbReference type="Proteomes" id="UP000799767"/>
    </source>
</evidence>
<accession>A0A6A6PRK5</accession>
<name>A0A6A6PRK5_9PEZI</name>
<dbReference type="PANTHER" id="PTHR20958">
    <property type="entry name" value="GLYCINE N-ACYLTRANSFERASE-LIKE PROTEIN"/>
    <property type="match status" value="1"/>
</dbReference>
<keyword evidence="3" id="KW-1185">Reference proteome</keyword>
<dbReference type="AlphaFoldDB" id="A0A6A6PRK5"/>
<dbReference type="OrthoDB" id="61870at2759"/>
<proteinExistence type="predicted"/>
<evidence type="ECO:0008006" key="4">
    <source>
        <dbReference type="Google" id="ProtNLM"/>
    </source>
</evidence>
<reference evidence="2" key="1">
    <citation type="journal article" date="2020" name="Stud. Mycol.">
        <title>101 Dothideomycetes genomes: a test case for predicting lifestyles and emergence of pathogens.</title>
        <authorList>
            <person name="Haridas S."/>
            <person name="Albert R."/>
            <person name="Binder M."/>
            <person name="Bloem J."/>
            <person name="Labutti K."/>
            <person name="Salamov A."/>
            <person name="Andreopoulos B."/>
            <person name="Baker S."/>
            <person name="Barry K."/>
            <person name="Bills G."/>
            <person name="Bluhm B."/>
            <person name="Cannon C."/>
            <person name="Castanera R."/>
            <person name="Culley D."/>
            <person name="Daum C."/>
            <person name="Ezra D."/>
            <person name="Gonzalez J."/>
            <person name="Henrissat B."/>
            <person name="Kuo A."/>
            <person name="Liang C."/>
            <person name="Lipzen A."/>
            <person name="Lutzoni F."/>
            <person name="Magnuson J."/>
            <person name="Mondo S."/>
            <person name="Nolan M."/>
            <person name="Ohm R."/>
            <person name="Pangilinan J."/>
            <person name="Park H.-J."/>
            <person name="Ramirez L."/>
            <person name="Alfaro M."/>
            <person name="Sun H."/>
            <person name="Tritt A."/>
            <person name="Yoshinaga Y."/>
            <person name="Zwiers L.-H."/>
            <person name="Turgeon B."/>
            <person name="Goodwin S."/>
            <person name="Spatafora J."/>
            <person name="Crous P."/>
            <person name="Grigoriev I."/>
        </authorList>
    </citation>
    <scope>NUCLEOTIDE SEQUENCE</scope>
    <source>
        <strain evidence="2">CBS 113389</strain>
    </source>
</reference>
<dbReference type="Gene3D" id="3.40.630.30">
    <property type="match status" value="1"/>
</dbReference>
<evidence type="ECO:0000313" key="2">
    <source>
        <dbReference type="EMBL" id="KAF2482622.1"/>
    </source>
</evidence>
<dbReference type="GeneID" id="54476498"/>
<dbReference type="InterPro" id="IPR053225">
    <property type="entry name" value="Acyl-CoA_N-acyltransferase"/>
</dbReference>
<evidence type="ECO:0000256" key="1">
    <source>
        <dbReference type="SAM" id="MobiDB-lite"/>
    </source>
</evidence>
<feature type="region of interest" description="Disordered" evidence="1">
    <location>
        <begin position="146"/>
        <end position="165"/>
    </location>
</feature>
<dbReference type="RefSeq" id="XP_033589192.1">
    <property type="nucleotide sequence ID" value="XM_033735496.1"/>
</dbReference>
<gene>
    <name evidence="2" type="ORF">BDY17DRAFT_311070</name>
</gene>
<dbReference type="Proteomes" id="UP000799767">
    <property type="component" value="Unassembled WGS sequence"/>
</dbReference>